<dbReference type="SUPFAM" id="SSF160104">
    <property type="entry name" value="Acetoacetate decarboxylase-like"/>
    <property type="match status" value="1"/>
</dbReference>
<accession>A0A379M4E4</accession>
<proteinExistence type="predicted"/>
<organism evidence="1 2">
    <name type="scientific">Rhodococcus gordoniae</name>
    <dbReference type="NCBI Taxonomy" id="223392"/>
    <lineage>
        <taxon>Bacteria</taxon>
        <taxon>Bacillati</taxon>
        <taxon>Actinomycetota</taxon>
        <taxon>Actinomycetes</taxon>
        <taxon>Mycobacteriales</taxon>
        <taxon>Nocardiaceae</taxon>
        <taxon>Rhodococcus</taxon>
    </lineage>
</organism>
<reference evidence="1 2" key="1">
    <citation type="submission" date="2018-06" db="EMBL/GenBank/DDBJ databases">
        <authorList>
            <consortium name="Pathogen Informatics"/>
            <person name="Doyle S."/>
        </authorList>
    </citation>
    <scope>NUCLEOTIDE SEQUENCE [LARGE SCALE GENOMIC DNA]</scope>
    <source>
        <strain evidence="1 2">NCTC13296</strain>
    </source>
</reference>
<keyword evidence="2" id="KW-1185">Reference proteome</keyword>
<dbReference type="Proteomes" id="UP000254569">
    <property type="component" value="Unassembled WGS sequence"/>
</dbReference>
<dbReference type="InterPro" id="IPR023375">
    <property type="entry name" value="ADC_dom_sf"/>
</dbReference>
<dbReference type="AlphaFoldDB" id="A0A379M4E4"/>
<evidence type="ECO:0000313" key="1">
    <source>
        <dbReference type="EMBL" id="SUE16378.1"/>
    </source>
</evidence>
<protein>
    <submittedName>
        <fullName evidence="1">Acetoacetate decarboxylase (ADC)</fullName>
    </submittedName>
</protein>
<dbReference type="Gene3D" id="2.40.400.10">
    <property type="entry name" value="Acetoacetate decarboxylase-like"/>
    <property type="match status" value="1"/>
</dbReference>
<dbReference type="EMBL" id="UGVI01000001">
    <property type="protein sequence ID" value="SUE16378.1"/>
    <property type="molecule type" value="Genomic_DNA"/>
</dbReference>
<name>A0A379M4E4_9NOCA</name>
<evidence type="ECO:0000313" key="2">
    <source>
        <dbReference type="Proteomes" id="UP000254569"/>
    </source>
</evidence>
<gene>
    <name evidence="1" type="ORF">NCTC13296_03256</name>
</gene>
<sequence length="214" mass="23193">MLWTVPESRDDRTEYPVSPPPPWPAAVRATLWWHRSTPEAAEYGPTGPTLPVTLAMAVDYLDSPVGPYREVLASPVLRRGLIPAMAVPFIAVDSEPSVHGGREHWKLPKVLAKFDGDVLGDFSATGARWSVATSTVPKGPELPIAGGLTFAQPIPGGAVRRATARLRGRFRYARVTVAAEGPTLSRWLRPGTHHGIVITSGRMSTGRSRVVHRV</sequence>